<dbReference type="PANTHER" id="PTHR31756">
    <property type="entry name" value="PYRUVATE, PHOSPHATE DIKINASE REGULATORY PROTEIN 1, CHLOROPLASTIC"/>
    <property type="match status" value="1"/>
</dbReference>
<comment type="caution">
    <text evidence="5">The sequence shown here is derived from an EMBL/GenBank/DDBJ whole genome shotgun (WGS) entry which is preliminary data.</text>
</comment>
<dbReference type="EMBL" id="RCHU01001233">
    <property type="protein sequence ID" value="TKR65903.1"/>
    <property type="molecule type" value="Genomic_DNA"/>
</dbReference>
<dbReference type="STRING" id="43335.A0A4U5MBV6"/>
<evidence type="ECO:0000313" key="5">
    <source>
        <dbReference type="EMBL" id="TKR65903.1"/>
    </source>
</evidence>
<name>A0A4U5MBV6_POPAL</name>
<dbReference type="InterPro" id="IPR005177">
    <property type="entry name" value="Kinase-pyrophosphorylase"/>
</dbReference>
<dbReference type="Pfam" id="PF03618">
    <property type="entry name" value="Kinase-PPPase"/>
    <property type="match status" value="2"/>
</dbReference>
<accession>A0A4U5MBV6</accession>
<evidence type="ECO:0000256" key="4">
    <source>
        <dbReference type="ARBA" id="ARBA00022777"/>
    </source>
</evidence>
<evidence type="ECO:0000256" key="1">
    <source>
        <dbReference type="ARBA" id="ARBA00022527"/>
    </source>
</evidence>
<dbReference type="GO" id="GO:0005524">
    <property type="term" value="F:ATP binding"/>
    <property type="evidence" value="ECO:0007669"/>
    <property type="project" value="InterPro"/>
</dbReference>
<organism evidence="5">
    <name type="scientific">Populus alba</name>
    <name type="common">White poplar</name>
    <dbReference type="NCBI Taxonomy" id="43335"/>
    <lineage>
        <taxon>Eukaryota</taxon>
        <taxon>Viridiplantae</taxon>
        <taxon>Streptophyta</taxon>
        <taxon>Embryophyta</taxon>
        <taxon>Tracheophyta</taxon>
        <taxon>Spermatophyta</taxon>
        <taxon>Magnoliopsida</taxon>
        <taxon>eudicotyledons</taxon>
        <taxon>Gunneridae</taxon>
        <taxon>Pentapetalae</taxon>
        <taxon>rosids</taxon>
        <taxon>fabids</taxon>
        <taxon>Malpighiales</taxon>
        <taxon>Salicaceae</taxon>
        <taxon>Saliceae</taxon>
        <taxon>Populus</taxon>
    </lineage>
</organism>
<keyword evidence="4" id="KW-0418">Kinase</keyword>
<sequence length="201" mass="22167">MFVRVTILLKRFNLKIFRNDDQIDDAERLMEIIKQAAKEGAMEVYTLADPSMAESAKLACKLLGIPATDVIGPITEAIASHLDGDGVLPQNLNKDDIVLAGVPRTGKTPLSIYLPQNGHKVANATVHLSLVQGSALECYSVNDDKESEAKSLGFGEEVRSNYSEMDYICRRGVEICSQDLRTESCLVKVTGKQLKKHQQLY</sequence>
<evidence type="ECO:0000256" key="3">
    <source>
        <dbReference type="ARBA" id="ARBA00022741"/>
    </source>
</evidence>
<dbReference type="AlphaFoldDB" id="A0A4U5MBV6"/>
<evidence type="ECO:0000256" key="2">
    <source>
        <dbReference type="ARBA" id="ARBA00022679"/>
    </source>
</evidence>
<keyword evidence="3" id="KW-0547">Nucleotide-binding</keyword>
<dbReference type="GO" id="GO:0004674">
    <property type="term" value="F:protein serine/threonine kinase activity"/>
    <property type="evidence" value="ECO:0007669"/>
    <property type="project" value="UniProtKB-KW"/>
</dbReference>
<proteinExistence type="predicted"/>
<keyword evidence="2" id="KW-0808">Transferase</keyword>
<gene>
    <name evidence="5" type="ORF">D5086_0000316740</name>
</gene>
<dbReference type="PANTHER" id="PTHR31756:SF3">
    <property type="entry name" value="PYRUVATE, PHOSPHATE DIKINASE REGULATORY PROTEIN 1, CHLOROPLASTIC"/>
    <property type="match status" value="1"/>
</dbReference>
<protein>
    <submittedName>
        <fullName evidence="5">Uncharacterized protein</fullName>
    </submittedName>
</protein>
<reference evidence="5" key="1">
    <citation type="submission" date="2018-10" db="EMBL/GenBank/DDBJ databases">
        <title>Population genomic analysis revealed the cold adaptation of white poplar.</title>
        <authorList>
            <person name="Liu Y.-J."/>
        </authorList>
    </citation>
    <scope>NUCLEOTIDE SEQUENCE [LARGE SCALE GENOMIC DNA]</scope>
    <source>
        <strain evidence="5">PAL-ZL1</strain>
    </source>
</reference>
<keyword evidence="1" id="KW-0723">Serine/threonine-protein kinase</keyword>